<keyword evidence="4" id="KW-1185">Reference proteome</keyword>
<dbReference type="Proteomes" id="UP000641206">
    <property type="component" value="Unassembled WGS sequence"/>
</dbReference>
<gene>
    <name evidence="3" type="ORF">GCM10011346_40440</name>
</gene>
<dbReference type="PRINTS" id="PR00778">
    <property type="entry name" value="HTHARSR"/>
</dbReference>
<dbReference type="CDD" id="cd00090">
    <property type="entry name" value="HTH_ARSR"/>
    <property type="match status" value="1"/>
</dbReference>
<sequence length="202" mass="23499">MKQKPFFILTTHEQLKALSDPLRTQILTLLVEKSYTGQQLSQFLDLSRSKVHYHLGELEKNGLIQVVKTEVKSGITQKFFKAVALSFFPGEQLLPHLSEVGENHRQTTLAVLDRARSRILAAPETAFQMESPDPEEWARITMQMEVQTTREKFISWLAEYRDLIKRFDDLEDKAGEWYYLTTIGFEIDEPLFTDNTYKNPNK</sequence>
<dbReference type="SUPFAM" id="SSF46785">
    <property type="entry name" value="Winged helix' DNA-binding domain"/>
    <property type="match status" value="1"/>
</dbReference>
<dbReference type="PANTHER" id="PTHR38600:SF2">
    <property type="entry name" value="SLL0088 PROTEIN"/>
    <property type="match status" value="1"/>
</dbReference>
<name>A0ABQ2P0H1_9BACI</name>
<dbReference type="InterPro" id="IPR001845">
    <property type="entry name" value="HTH_ArsR_DNA-bd_dom"/>
</dbReference>
<keyword evidence="1" id="KW-0238">DNA-binding</keyword>
<proteinExistence type="predicted"/>
<dbReference type="PANTHER" id="PTHR38600">
    <property type="entry name" value="TRANSCRIPTIONAL REGULATORY PROTEIN"/>
    <property type="match status" value="1"/>
</dbReference>
<dbReference type="Pfam" id="PF01022">
    <property type="entry name" value="HTH_5"/>
    <property type="match status" value="1"/>
</dbReference>
<feature type="domain" description="HTH arsR-type" evidence="2">
    <location>
        <begin position="13"/>
        <end position="85"/>
    </location>
</feature>
<protein>
    <submittedName>
        <fullName evidence="3">Transcriptional regulator</fullName>
    </submittedName>
</protein>
<dbReference type="SMART" id="SM00418">
    <property type="entry name" value="HTH_ARSR"/>
    <property type="match status" value="1"/>
</dbReference>
<dbReference type="InterPro" id="IPR011991">
    <property type="entry name" value="ArsR-like_HTH"/>
</dbReference>
<reference evidence="4" key="1">
    <citation type="journal article" date="2019" name="Int. J. Syst. Evol. Microbiol.">
        <title>The Global Catalogue of Microorganisms (GCM) 10K type strain sequencing project: providing services to taxonomists for standard genome sequencing and annotation.</title>
        <authorList>
            <consortium name="The Broad Institute Genomics Platform"/>
            <consortium name="The Broad Institute Genome Sequencing Center for Infectious Disease"/>
            <person name="Wu L."/>
            <person name="Ma J."/>
        </authorList>
    </citation>
    <scope>NUCLEOTIDE SEQUENCE [LARGE SCALE GENOMIC DNA]</scope>
    <source>
        <strain evidence="4">CGMCC 1.7693</strain>
    </source>
</reference>
<evidence type="ECO:0000259" key="2">
    <source>
        <dbReference type="SMART" id="SM00418"/>
    </source>
</evidence>
<comment type="caution">
    <text evidence="3">The sequence shown here is derived from an EMBL/GenBank/DDBJ whole genome shotgun (WGS) entry which is preliminary data.</text>
</comment>
<dbReference type="InterPro" id="IPR036390">
    <property type="entry name" value="WH_DNA-bd_sf"/>
</dbReference>
<dbReference type="InterPro" id="IPR036388">
    <property type="entry name" value="WH-like_DNA-bd_sf"/>
</dbReference>
<evidence type="ECO:0000313" key="4">
    <source>
        <dbReference type="Proteomes" id="UP000641206"/>
    </source>
</evidence>
<organism evidence="3 4">
    <name type="scientific">Oceanobacillus neutriphilus</name>
    <dbReference type="NCBI Taxonomy" id="531815"/>
    <lineage>
        <taxon>Bacteria</taxon>
        <taxon>Bacillati</taxon>
        <taxon>Bacillota</taxon>
        <taxon>Bacilli</taxon>
        <taxon>Bacillales</taxon>
        <taxon>Bacillaceae</taxon>
        <taxon>Oceanobacillus</taxon>
    </lineage>
</organism>
<accession>A0ABQ2P0H1</accession>
<dbReference type="Gene3D" id="1.10.10.10">
    <property type="entry name" value="Winged helix-like DNA-binding domain superfamily/Winged helix DNA-binding domain"/>
    <property type="match status" value="1"/>
</dbReference>
<evidence type="ECO:0000313" key="3">
    <source>
        <dbReference type="EMBL" id="GGP14837.1"/>
    </source>
</evidence>
<evidence type="ECO:0000256" key="1">
    <source>
        <dbReference type="ARBA" id="ARBA00023125"/>
    </source>
</evidence>
<dbReference type="EMBL" id="BMLW01000013">
    <property type="protein sequence ID" value="GGP14837.1"/>
    <property type="molecule type" value="Genomic_DNA"/>
</dbReference>
<dbReference type="RefSeq" id="WP_188736561.1">
    <property type="nucleotide sequence ID" value="NZ_BMLW01000013.1"/>
</dbReference>